<sequence length="72" mass="7152">MTSGGCCTLNLPSGTSLSLAPSAAAAAAAPRSSPLMVALGQLLQPPQCCCALCLVKLGKQTTMRFSNAATPT</sequence>
<keyword evidence="2" id="KW-1185">Reference proteome</keyword>
<name>A0A484BPG3_DRONA</name>
<gene>
    <name evidence="1" type="ORF">AWZ03_002957</name>
</gene>
<comment type="caution">
    <text evidence="1">The sequence shown here is derived from an EMBL/GenBank/DDBJ whole genome shotgun (WGS) entry which is preliminary data.</text>
</comment>
<accession>A0A484BPG3</accession>
<dbReference type="EMBL" id="LSRL02000014">
    <property type="protein sequence ID" value="TDG50653.1"/>
    <property type="molecule type" value="Genomic_DNA"/>
</dbReference>
<reference evidence="1 2" key="1">
    <citation type="journal article" date="2019" name="J. Hered.">
        <title>An Improved Genome Assembly for Drosophila navojoa, the Basal Species in the mojavensis Cluster.</title>
        <authorList>
            <person name="Vanderlinde T."/>
            <person name="Dupim E.G."/>
            <person name="Nazario-Yepiz N.O."/>
            <person name="Carvalho A.B."/>
        </authorList>
    </citation>
    <scope>NUCLEOTIDE SEQUENCE [LARGE SCALE GENOMIC DNA]</scope>
    <source>
        <strain evidence="1">Navoj_Jal97</strain>
        <tissue evidence="1">Whole organism</tissue>
    </source>
</reference>
<evidence type="ECO:0000313" key="1">
    <source>
        <dbReference type="EMBL" id="TDG50653.1"/>
    </source>
</evidence>
<proteinExistence type="predicted"/>
<protein>
    <submittedName>
        <fullName evidence="1">Uncharacterized protein</fullName>
    </submittedName>
</protein>
<dbReference type="Proteomes" id="UP000295192">
    <property type="component" value="Unassembled WGS sequence"/>
</dbReference>
<dbReference type="AlphaFoldDB" id="A0A484BPG3"/>
<dbReference type="OMA" id="QPSCCCA"/>
<organism evidence="1 2">
    <name type="scientific">Drosophila navojoa</name>
    <name type="common">Fruit fly</name>
    <dbReference type="NCBI Taxonomy" id="7232"/>
    <lineage>
        <taxon>Eukaryota</taxon>
        <taxon>Metazoa</taxon>
        <taxon>Ecdysozoa</taxon>
        <taxon>Arthropoda</taxon>
        <taxon>Hexapoda</taxon>
        <taxon>Insecta</taxon>
        <taxon>Pterygota</taxon>
        <taxon>Neoptera</taxon>
        <taxon>Endopterygota</taxon>
        <taxon>Diptera</taxon>
        <taxon>Brachycera</taxon>
        <taxon>Muscomorpha</taxon>
        <taxon>Ephydroidea</taxon>
        <taxon>Drosophilidae</taxon>
        <taxon>Drosophila</taxon>
    </lineage>
</organism>
<evidence type="ECO:0000313" key="2">
    <source>
        <dbReference type="Proteomes" id="UP000295192"/>
    </source>
</evidence>